<keyword evidence="4" id="KW-1185">Reference proteome</keyword>
<dbReference type="InterPro" id="IPR019251">
    <property type="entry name" value="DUF2231_TM"/>
</dbReference>
<feature type="domain" description="DUF2231" evidence="2">
    <location>
        <begin position="9"/>
        <end position="141"/>
    </location>
</feature>
<name>A0A2S8SXH8_9BACT</name>
<dbReference type="EMBL" id="NIGF01000001">
    <property type="protein sequence ID" value="PQV65511.1"/>
    <property type="molecule type" value="Genomic_DNA"/>
</dbReference>
<feature type="transmembrane region" description="Helical" evidence="1">
    <location>
        <begin position="12"/>
        <end position="37"/>
    </location>
</feature>
<evidence type="ECO:0000313" key="4">
    <source>
        <dbReference type="Proteomes" id="UP000237684"/>
    </source>
</evidence>
<keyword evidence="1" id="KW-0812">Transmembrane</keyword>
<evidence type="ECO:0000313" key="3">
    <source>
        <dbReference type="EMBL" id="PQV65511.1"/>
    </source>
</evidence>
<reference evidence="3 4" key="1">
    <citation type="journal article" date="2018" name="Syst. Appl. Microbiol.">
        <title>Abditibacterium utsteinense sp. nov., the first cultivated member of candidate phylum FBP, isolated from ice-free Antarctic soil samples.</title>
        <authorList>
            <person name="Tahon G."/>
            <person name="Tytgat B."/>
            <person name="Lebbe L."/>
            <person name="Carlier A."/>
            <person name="Willems A."/>
        </authorList>
    </citation>
    <scope>NUCLEOTIDE SEQUENCE [LARGE SCALE GENOMIC DNA]</scope>
    <source>
        <strain evidence="3 4">LMG 29911</strain>
    </source>
</reference>
<dbReference type="InParanoid" id="A0A2S8SXH8"/>
<feature type="transmembrane region" description="Helical" evidence="1">
    <location>
        <begin position="111"/>
        <end position="130"/>
    </location>
</feature>
<evidence type="ECO:0000256" key="1">
    <source>
        <dbReference type="SAM" id="Phobius"/>
    </source>
</evidence>
<sequence>MKSHLKVFGHPLHPMLVVFPLGLLVTSVIYDALWLASKKPEQARTAQKLIGAGILGGLAAAGLVDYAAIPSNTRAKRIGFWHGSGNALLLALFGASWKLRQNEPEKPSRAALGLSLGALLLGNITTWLGGELVYRLGIGVDPGANFEAPDSLSHS</sequence>
<protein>
    <submittedName>
        <fullName evidence="3">Putative membrane protein</fullName>
    </submittedName>
</protein>
<dbReference type="RefSeq" id="WP_105482240.1">
    <property type="nucleotide sequence ID" value="NZ_NIGF01000001.1"/>
</dbReference>
<evidence type="ECO:0000259" key="2">
    <source>
        <dbReference type="Pfam" id="PF09990"/>
    </source>
</evidence>
<keyword evidence="1" id="KW-1133">Transmembrane helix</keyword>
<feature type="transmembrane region" description="Helical" evidence="1">
    <location>
        <begin position="80"/>
        <end position="99"/>
    </location>
</feature>
<dbReference type="AlphaFoldDB" id="A0A2S8SXH8"/>
<dbReference type="Proteomes" id="UP000237684">
    <property type="component" value="Unassembled WGS sequence"/>
</dbReference>
<organism evidence="3 4">
    <name type="scientific">Abditibacterium utsteinense</name>
    <dbReference type="NCBI Taxonomy" id="1960156"/>
    <lineage>
        <taxon>Bacteria</taxon>
        <taxon>Pseudomonadati</taxon>
        <taxon>Abditibacteriota</taxon>
        <taxon>Abditibacteriia</taxon>
        <taxon>Abditibacteriales</taxon>
        <taxon>Abditibacteriaceae</taxon>
        <taxon>Abditibacterium</taxon>
    </lineage>
</organism>
<accession>A0A2S8SXH8</accession>
<comment type="caution">
    <text evidence="3">The sequence shown here is derived from an EMBL/GenBank/DDBJ whole genome shotgun (WGS) entry which is preliminary data.</text>
</comment>
<feature type="transmembrane region" description="Helical" evidence="1">
    <location>
        <begin position="49"/>
        <end position="68"/>
    </location>
</feature>
<dbReference type="OrthoDB" id="593800at2"/>
<dbReference type="Pfam" id="PF09990">
    <property type="entry name" value="DUF2231"/>
    <property type="match status" value="1"/>
</dbReference>
<gene>
    <name evidence="3" type="ORF">B1R32_101253</name>
</gene>
<keyword evidence="1" id="KW-0472">Membrane</keyword>
<proteinExistence type="predicted"/>